<evidence type="ECO:0000259" key="4">
    <source>
        <dbReference type="PROSITE" id="PS50002"/>
    </source>
</evidence>
<evidence type="ECO:0000313" key="6">
    <source>
        <dbReference type="Proteomes" id="UP000240830"/>
    </source>
</evidence>
<keyword evidence="1 2" id="KW-0728">SH3 domain</keyword>
<dbReference type="Gene3D" id="2.30.30.40">
    <property type="entry name" value="SH3 Domains"/>
    <property type="match status" value="1"/>
</dbReference>
<comment type="caution">
    <text evidence="5">The sequence shown here is derived from an EMBL/GenBank/DDBJ whole genome shotgun (WGS) entry which is preliminary data.</text>
</comment>
<dbReference type="GO" id="GO:0030950">
    <property type="term" value="P:establishment or maintenance of actin cytoskeleton polarity"/>
    <property type="evidence" value="ECO:0007669"/>
    <property type="project" value="TreeGrafter"/>
</dbReference>
<keyword evidence="6" id="KW-1185">Reference proteome</keyword>
<dbReference type="SUPFAM" id="SSF50044">
    <property type="entry name" value="SH3-domain"/>
    <property type="match status" value="1"/>
</dbReference>
<dbReference type="InterPro" id="IPR029071">
    <property type="entry name" value="Ubiquitin-like_domsf"/>
</dbReference>
<dbReference type="Proteomes" id="UP000240830">
    <property type="component" value="Unassembled WGS sequence"/>
</dbReference>
<dbReference type="InterPro" id="IPR000159">
    <property type="entry name" value="RA_dom"/>
</dbReference>
<dbReference type="GO" id="GO:0015630">
    <property type="term" value="C:microtubule cytoskeleton"/>
    <property type="evidence" value="ECO:0007669"/>
    <property type="project" value="TreeGrafter"/>
</dbReference>
<evidence type="ECO:0000313" key="5">
    <source>
        <dbReference type="EMBL" id="PJF18560.1"/>
    </source>
</evidence>
<dbReference type="GO" id="GO:0007165">
    <property type="term" value="P:signal transduction"/>
    <property type="evidence" value="ECO:0007669"/>
    <property type="project" value="InterPro"/>
</dbReference>
<dbReference type="InterPro" id="IPR053039">
    <property type="entry name" value="Polarity_Bud-Selection_Reg"/>
</dbReference>
<dbReference type="GO" id="GO:0008104">
    <property type="term" value="P:intracellular protein localization"/>
    <property type="evidence" value="ECO:0007669"/>
    <property type="project" value="TreeGrafter"/>
</dbReference>
<dbReference type="STRING" id="1246581.A0A2H9TLN4"/>
<dbReference type="AlphaFoldDB" id="A0A2H9TLN4"/>
<evidence type="ECO:0000256" key="2">
    <source>
        <dbReference type="PROSITE-ProRule" id="PRU00192"/>
    </source>
</evidence>
<dbReference type="EMBL" id="MTSL01000115">
    <property type="protein sequence ID" value="PJF18560.1"/>
    <property type="molecule type" value="Genomic_DNA"/>
</dbReference>
<dbReference type="PANTHER" id="PTHR47775">
    <property type="entry name" value="BUD SITE SELECTION PROTEIN 14"/>
    <property type="match status" value="1"/>
</dbReference>
<protein>
    <recommendedName>
        <fullName evidence="4">SH3 domain-containing protein</fullName>
    </recommendedName>
</protein>
<dbReference type="SUPFAM" id="SSF54236">
    <property type="entry name" value="Ubiquitin-like"/>
    <property type="match status" value="1"/>
</dbReference>
<proteinExistence type="predicted"/>
<sequence>MSYTSNTSINPPNVCTPRRDQRLLHIARDFYATMESQLSVFVDDVVESISESDRHWWLVRELQSGQTGYIPSDIVETPDEHEAKINRQRNLELTRIRATDFPRGLGLNQSTESLVSDDAPEKPWSRSGFAKKPVNLRSAPALRSHKKTVSFSETKPVEHLFPPEDSDSSEEFDMNRQLDQVRIGDQSPVGSGYYDHNVDPVVDELLQREFGKPIETERSLERQGLEEALIPQMEPNRDTRKRASVKPSKLKNMMAKFWRGRSDGADIAMLNAQLLRIYAGNFTAVNGYKTILVDEDASMAEVADKACDKFGVIGDGFDYMLSVVHYDSHEILHVAANYSLATVIELAKRATLLEGQYAEATDKSISRLSRRLRKQQDKSIRLCKSALPSPSGTGLASPLFMQSLAEELTRDKESDFVTHFKFVLNRWLEGPAPTIPFYLRVQMAVGSTTTRSLGALSAATSAIEKRPKSPISPKELKSAFPTAEEVKLQGTIKMLVNTSMSVAELSRAALSALDVAPVPGIKYELFFASKPAQTRDRIYLTKEMAVHDILHLRPLVDPSGLLLVLQPVVDSKSAVP</sequence>
<feature type="domain" description="SH3" evidence="4">
    <location>
        <begin position="10"/>
        <end position="80"/>
    </location>
</feature>
<feature type="region of interest" description="Disordered" evidence="3">
    <location>
        <begin position="225"/>
        <end position="245"/>
    </location>
</feature>
<dbReference type="InterPro" id="IPR001452">
    <property type="entry name" value="SH3_domain"/>
</dbReference>
<organism evidence="5 6">
    <name type="scientific">Paramicrosporidium saccamoebae</name>
    <dbReference type="NCBI Taxonomy" id="1246581"/>
    <lineage>
        <taxon>Eukaryota</taxon>
        <taxon>Fungi</taxon>
        <taxon>Fungi incertae sedis</taxon>
        <taxon>Cryptomycota</taxon>
        <taxon>Cryptomycota incertae sedis</taxon>
        <taxon>Paramicrosporidium</taxon>
    </lineage>
</organism>
<dbReference type="SMART" id="SM00326">
    <property type="entry name" value="SH3"/>
    <property type="match status" value="1"/>
</dbReference>
<dbReference type="OrthoDB" id="196165at2759"/>
<dbReference type="PANTHER" id="PTHR47775:SF1">
    <property type="entry name" value="BUD SITE SELECTION PROTEIN 14"/>
    <property type="match status" value="1"/>
</dbReference>
<accession>A0A2H9TLN4</accession>
<evidence type="ECO:0000256" key="3">
    <source>
        <dbReference type="SAM" id="MobiDB-lite"/>
    </source>
</evidence>
<evidence type="ECO:0000256" key="1">
    <source>
        <dbReference type="ARBA" id="ARBA00022443"/>
    </source>
</evidence>
<dbReference type="Pfam" id="PF00018">
    <property type="entry name" value="SH3_1"/>
    <property type="match status" value="1"/>
</dbReference>
<gene>
    <name evidence="5" type="ORF">PSACC_01618</name>
</gene>
<dbReference type="GO" id="GO:0051286">
    <property type="term" value="C:cell tip"/>
    <property type="evidence" value="ECO:0007669"/>
    <property type="project" value="TreeGrafter"/>
</dbReference>
<dbReference type="Pfam" id="PF00788">
    <property type="entry name" value="RA"/>
    <property type="match status" value="1"/>
</dbReference>
<name>A0A2H9TLN4_9FUNG</name>
<dbReference type="PROSITE" id="PS50002">
    <property type="entry name" value="SH3"/>
    <property type="match status" value="1"/>
</dbReference>
<reference evidence="5 6" key="1">
    <citation type="submission" date="2016-10" db="EMBL/GenBank/DDBJ databases">
        <title>The genome of Paramicrosporidium saccamoebae is the missing link in understanding Cryptomycota and Microsporidia evolution.</title>
        <authorList>
            <person name="Quandt C.A."/>
            <person name="Beaudet D."/>
            <person name="Corsaro D."/>
            <person name="Michel R."/>
            <person name="Corradi N."/>
            <person name="James T."/>
        </authorList>
    </citation>
    <scope>NUCLEOTIDE SEQUENCE [LARGE SCALE GENOMIC DNA]</scope>
    <source>
        <strain evidence="5 6">KSL3</strain>
    </source>
</reference>
<dbReference type="InterPro" id="IPR036028">
    <property type="entry name" value="SH3-like_dom_sf"/>
</dbReference>